<accession>A0A0H1R463</accession>
<evidence type="ECO:0000313" key="2">
    <source>
        <dbReference type="Proteomes" id="UP000035489"/>
    </source>
</evidence>
<dbReference type="RefSeq" id="WP_047192527.1">
    <property type="nucleotide sequence ID" value="NZ_LCYG01000117.1"/>
</dbReference>
<comment type="caution">
    <text evidence="1">The sequence shown here is derived from an EMBL/GenBank/DDBJ whole genome shotgun (WGS) entry which is preliminary data.</text>
</comment>
<dbReference type="PATRIC" id="fig|1225564.3.peg.496"/>
<reference evidence="1 2" key="1">
    <citation type="submission" date="2015-05" db="EMBL/GenBank/DDBJ databases">
        <title>Draft genome sequence of Microvirga vignae strain BR3299, a novel nitrogen fixing bacteria isolated from Brazil semi-aired region.</title>
        <authorList>
            <person name="Zilli J.E."/>
            <person name="Passos S.R."/>
            <person name="Leite J."/>
            <person name="Baldani J.I."/>
            <person name="Xavier G.R."/>
            <person name="Rumjaneck N.G."/>
            <person name="Simoes-Araujo J.L."/>
        </authorList>
    </citation>
    <scope>NUCLEOTIDE SEQUENCE [LARGE SCALE GENOMIC DNA]</scope>
    <source>
        <strain evidence="1 2">BR3299</strain>
    </source>
</reference>
<sequence length="114" mass="12304">MSDQIKHSRLRFLEAASMTIAAVDRLSITRMDASSTQSAEIDLIFSDVMNRELKDDSMLYPTAVLAELSALVRSVRATSPNSTLATIAETKIQRIIALGGGYNVLGQGASRCAK</sequence>
<organism evidence="1 2">
    <name type="scientific">Microvirga vignae</name>
    <dbReference type="NCBI Taxonomy" id="1225564"/>
    <lineage>
        <taxon>Bacteria</taxon>
        <taxon>Pseudomonadati</taxon>
        <taxon>Pseudomonadota</taxon>
        <taxon>Alphaproteobacteria</taxon>
        <taxon>Hyphomicrobiales</taxon>
        <taxon>Methylobacteriaceae</taxon>
        <taxon>Microvirga</taxon>
    </lineage>
</organism>
<gene>
    <name evidence="1" type="ORF">AA309_29140</name>
</gene>
<dbReference type="EMBL" id="LCYG01000117">
    <property type="protein sequence ID" value="KLK89819.1"/>
    <property type="molecule type" value="Genomic_DNA"/>
</dbReference>
<evidence type="ECO:0000313" key="1">
    <source>
        <dbReference type="EMBL" id="KLK89819.1"/>
    </source>
</evidence>
<protein>
    <submittedName>
        <fullName evidence="1">Uncharacterized protein</fullName>
    </submittedName>
</protein>
<keyword evidence="2" id="KW-1185">Reference proteome</keyword>
<dbReference type="Proteomes" id="UP000035489">
    <property type="component" value="Unassembled WGS sequence"/>
</dbReference>
<dbReference type="OrthoDB" id="8020562at2"/>
<name>A0A0H1R463_9HYPH</name>
<dbReference type="AlphaFoldDB" id="A0A0H1R463"/>
<proteinExistence type="predicted"/>